<reference evidence="2" key="1">
    <citation type="submission" date="2020-02" db="EMBL/GenBank/DDBJ databases">
        <authorList>
            <person name="Meier V. D."/>
        </authorList>
    </citation>
    <scope>NUCLEOTIDE SEQUENCE</scope>
    <source>
        <strain evidence="2">AVDCRST_MAG85</strain>
    </source>
</reference>
<feature type="non-terminal residue" evidence="2">
    <location>
        <position position="1"/>
    </location>
</feature>
<accession>A0A6J4SA29</accession>
<evidence type="ECO:0000256" key="1">
    <source>
        <dbReference type="SAM" id="MobiDB-lite"/>
    </source>
</evidence>
<organism evidence="2">
    <name type="scientific">uncultured Solirubrobacteraceae bacterium</name>
    <dbReference type="NCBI Taxonomy" id="1162706"/>
    <lineage>
        <taxon>Bacteria</taxon>
        <taxon>Bacillati</taxon>
        <taxon>Actinomycetota</taxon>
        <taxon>Thermoleophilia</taxon>
        <taxon>Solirubrobacterales</taxon>
        <taxon>Solirubrobacteraceae</taxon>
        <taxon>environmental samples</taxon>
    </lineage>
</organism>
<protein>
    <submittedName>
        <fullName evidence="2">Uncharacterized protein</fullName>
    </submittedName>
</protein>
<gene>
    <name evidence="2" type="ORF">AVDCRST_MAG85-974</name>
</gene>
<dbReference type="EMBL" id="CADCVT010000110">
    <property type="protein sequence ID" value="CAA9486547.1"/>
    <property type="molecule type" value="Genomic_DNA"/>
</dbReference>
<name>A0A6J4SA29_9ACTN</name>
<dbReference type="AlphaFoldDB" id="A0A6J4SA29"/>
<proteinExistence type="predicted"/>
<feature type="non-terminal residue" evidence="2">
    <location>
        <position position="23"/>
    </location>
</feature>
<evidence type="ECO:0000313" key="2">
    <source>
        <dbReference type="EMBL" id="CAA9486547.1"/>
    </source>
</evidence>
<sequence length="23" mass="2470">RLPHRGPPARALARGGPARHGRL</sequence>
<feature type="region of interest" description="Disordered" evidence="1">
    <location>
        <begin position="1"/>
        <end position="23"/>
    </location>
</feature>